<dbReference type="SUPFAM" id="SSF50978">
    <property type="entry name" value="WD40 repeat-like"/>
    <property type="match status" value="1"/>
</dbReference>
<name>A0A1E4TGH1_9ASCO</name>
<feature type="domain" description="EDC4-like protein pdc1 beta-propeller" evidence="2">
    <location>
        <begin position="215"/>
        <end position="434"/>
    </location>
</feature>
<organism evidence="3 4">
    <name type="scientific">Tortispora caseinolytica NRRL Y-17796</name>
    <dbReference type="NCBI Taxonomy" id="767744"/>
    <lineage>
        <taxon>Eukaryota</taxon>
        <taxon>Fungi</taxon>
        <taxon>Dikarya</taxon>
        <taxon>Ascomycota</taxon>
        <taxon>Saccharomycotina</taxon>
        <taxon>Trigonopsidomycetes</taxon>
        <taxon>Trigonopsidales</taxon>
        <taxon>Trigonopsidaceae</taxon>
        <taxon>Tortispora</taxon>
    </lineage>
</organism>
<sequence length="1076" mass="114138">MDASGLLALLNKGTPSRSASGSPVVDKPTDPAILATSGTQTHSIPSKASSASEKVTIHADRLFDGSLNVSDLESVSRLKRTPIAGARNVIAVNDRYLSYSLSKPGDIRVIELDNVANVALKGHLKSPIVNLSMIDSEDDFDEDDQSTTESMILPPSRLVSTTADNEVIFWHVIPVPDQGESDGGVLTSPDFRQILRITPDPNAKTLAKLGNLGLFVVSVEDTLYVYNLDTLEDTKDVLQIERTPSGLSYSSYVCRSTNPIVDFDVSSDGSAVVTINSAGTIELWSSSDFRSSSAKKPLTNAIASLASKASYPPSSVQFFNQPDPAFPARCILAGFANNSVLQLYHLGSLSLVQEVALPDFSEIATPFSEFLSPLVVSSANRIAVVVNKVRNSLIFLVLGEDASEDESAKVRFTQAQYIERASPGDPEKHARFDKITELQYVSDAKIVSMCSSRITSETNSLFDLFIADTSEVRILPVTQNLLGGGQSGKVDKGISVDSLPSTYDSSINLHRSAASGSSTTTKADGQNGLRSASTGVSSPAPVSAPASLPRVKSSEMKNQKPSSVPSHDSSFANSDELSKIIRSSLGKEVNQILLPSIAKLVHGSIHAAMGEMVKPSMGSIQAGIANIQEVVPAEISKLRGDELNRVSSGVDSVYAMLRDYSSETRSLIQELKGEIARRDRDIDELKTLVSQLSDAVSRLSVSGSNQSYSAAPSNFWADNRTRGVTAEVGSGPAPGSTEGQRQPSLPNSRNLLSNLTGNGPLSGTPPPSGPWGQILHATGPSISSPPPGPTRAPISGAPGMAHAPGYGNAYPAQSRTASQRMGGGYQTPGNGSLPESYGSGQRHPSQSYGFDSQDMYQSNAPTPPVQHQGQNVLYNMPLSAAGPVPVAQNARGYDEPMQTPPRGIEPSAAVAPVSTLAPPPPAAAAAPTESKKEASSELADNVIRVDGLLRKGENDEALSAWIEAPQDQQEVLFSVLSAYRPGYVLTTDNQLLLLAVVAGLGSFSESSQFHVRIEWLDCALRRIEANDPTIQDMVVQVLGVVEKKVEEAAQSRGLGPEVYASVRRVISGICKAHRSS</sequence>
<accession>A0A1E4TGH1</accession>
<evidence type="ECO:0000259" key="2">
    <source>
        <dbReference type="Pfam" id="PF24106"/>
    </source>
</evidence>
<evidence type="ECO:0000313" key="3">
    <source>
        <dbReference type="EMBL" id="ODV90864.1"/>
    </source>
</evidence>
<feature type="compositionally biased region" description="Low complexity" evidence="1">
    <location>
        <begin position="512"/>
        <end position="523"/>
    </location>
</feature>
<feature type="compositionally biased region" description="Polar residues" evidence="1">
    <location>
        <begin position="838"/>
        <end position="865"/>
    </location>
</feature>
<feature type="region of interest" description="Disordered" evidence="1">
    <location>
        <begin position="512"/>
        <end position="573"/>
    </location>
</feature>
<gene>
    <name evidence="3" type="ORF">CANCADRAFT_31705</name>
</gene>
<dbReference type="InterPro" id="IPR036322">
    <property type="entry name" value="WD40_repeat_dom_sf"/>
</dbReference>
<proteinExistence type="predicted"/>
<keyword evidence="4" id="KW-1185">Reference proteome</keyword>
<feature type="compositionally biased region" description="Low complexity" evidence="1">
    <location>
        <begin position="743"/>
        <end position="762"/>
    </location>
</feature>
<dbReference type="InterPro" id="IPR015943">
    <property type="entry name" value="WD40/YVTN_repeat-like_dom_sf"/>
</dbReference>
<feature type="region of interest" description="Disordered" evidence="1">
    <location>
        <begin position="805"/>
        <end position="865"/>
    </location>
</feature>
<feature type="compositionally biased region" description="Low complexity" evidence="1">
    <location>
        <begin position="531"/>
        <end position="549"/>
    </location>
</feature>
<dbReference type="AlphaFoldDB" id="A0A1E4TGH1"/>
<feature type="compositionally biased region" description="Polar residues" evidence="1">
    <location>
        <begin position="559"/>
        <end position="573"/>
    </location>
</feature>
<dbReference type="InterPro" id="IPR055393">
    <property type="entry name" value="Beta-prop_EDC4L"/>
</dbReference>
<feature type="region of interest" description="Disordered" evidence="1">
    <location>
        <begin position="914"/>
        <end position="937"/>
    </location>
</feature>
<feature type="region of interest" description="Disordered" evidence="1">
    <location>
        <begin position="724"/>
        <end position="793"/>
    </location>
</feature>
<protein>
    <recommendedName>
        <fullName evidence="2">EDC4-like protein pdc1 beta-propeller domain-containing protein</fullName>
    </recommendedName>
</protein>
<reference evidence="4" key="1">
    <citation type="submission" date="2016-02" db="EMBL/GenBank/DDBJ databases">
        <title>Comparative genomics of biotechnologically important yeasts.</title>
        <authorList>
            <consortium name="DOE Joint Genome Institute"/>
            <person name="Riley R."/>
            <person name="Haridas S."/>
            <person name="Wolfe K.H."/>
            <person name="Lopes M.R."/>
            <person name="Hittinger C.T."/>
            <person name="Goker M."/>
            <person name="Salamov A."/>
            <person name="Wisecaver J."/>
            <person name="Long T.M."/>
            <person name="Aerts A.L."/>
            <person name="Barry K."/>
            <person name="Choi C."/>
            <person name="Clum A."/>
            <person name="Coughlan A.Y."/>
            <person name="Deshpande S."/>
            <person name="Douglass A.P."/>
            <person name="Hanson S.J."/>
            <person name="Klenk H.-P."/>
            <person name="Labutti K."/>
            <person name="Lapidus A."/>
            <person name="Lindquist E."/>
            <person name="Lipzen A."/>
            <person name="Meier-Kolthoff J.P."/>
            <person name="Ohm R.A."/>
            <person name="Otillar R.P."/>
            <person name="Pangilinan J."/>
            <person name="Peng Y."/>
            <person name="Rokas A."/>
            <person name="Rosa C.A."/>
            <person name="Scheuner C."/>
            <person name="Sibirny A.A."/>
            <person name="Slot J.C."/>
            <person name="Stielow J.B."/>
            <person name="Sun H."/>
            <person name="Kurtzman C.P."/>
            <person name="Blackwell M."/>
            <person name="Jeffries T.W."/>
            <person name="Grigoriev I.V."/>
        </authorList>
    </citation>
    <scope>NUCLEOTIDE SEQUENCE [LARGE SCALE GENOMIC DNA]</scope>
    <source>
        <strain evidence="4">NRRL Y-17796</strain>
    </source>
</reference>
<dbReference type="EMBL" id="KV453842">
    <property type="protein sequence ID" value="ODV90864.1"/>
    <property type="molecule type" value="Genomic_DNA"/>
</dbReference>
<feature type="region of interest" description="Disordered" evidence="1">
    <location>
        <begin position="12"/>
        <end position="52"/>
    </location>
</feature>
<dbReference type="Pfam" id="PF24106">
    <property type="entry name" value="Beta-prop_EDC4L"/>
    <property type="match status" value="1"/>
</dbReference>
<evidence type="ECO:0000256" key="1">
    <source>
        <dbReference type="SAM" id="MobiDB-lite"/>
    </source>
</evidence>
<dbReference type="Gene3D" id="2.130.10.10">
    <property type="entry name" value="YVTN repeat-like/Quinoprotein amine dehydrogenase"/>
    <property type="match status" value="1"/>
</dbReference>
<feature type="compositionally biased region" description="Polar residues" evidence="1">
    <location>
        <begin position="36"/>
        <end position="52"/>
    </location>
</feature>
<evidence type="ECO:0000313" key="4">
    <source>
        <dbReference type="Proteomes" id="UP000095023"/>
    </source>
</evidence>
<dbReference type="Proteomes" id="UP000095023">
    <property type="component" value="Unassembled WGS sequence"/>
</dbReference>